<dbReference type="InterPro" id="IPR028036">
    <property type="entry name" value="DMAC1-like_dom"/>
</dbReference>
<evidence type="ECO:0000313" key="3">
    <source>
        <dbReference type="Proteomes" id="UP000276215"/>
    </source>
</evidence>
<dbReference type="InterPro" id="IPR053092">
    <property type="entry name" value="Mitochondrial_unc_protein"/>
</dbReference>
<protein>
    <recommendedName>
        <fullName evidence="1">Distal membrane-arm assembly complex protein 1-like domain-containing protein</fullName>
    </recommendedName>
</protein>
<reference evidence="2 3" key="1">
    <citation type="journal article" date="2018" name="Nat. Ecol. Evol.">
        <title>Pezizomycetes genomes reveal the molecular basis of ectomycorrhizal truffle lifestyle.</title>
        <authorList>
            <person name="Murat C."/>
            <person name="Payen T."/>
            <person name="Noel B."/>
            <person name="Kuo A."/>
            <person name="Morin E."/>
            <person name="Chen J."/>
            <person name="Kohler A."/>
            <person name="Krizsan K."/>
            <person name="Balestrini R."/>
            <person name="Da Silva C."/>
            <person name="Montanini B."/>
            <person name="Hainaut M."/>
            <person name="Levati E."/>
            <person name="Barry K.W."/>
            <person name="Belfiori B."/>
            <person name="Cichocki N."/>
            <person name="Clum A."/>
            <person name="Dockter R.B."/>
            <person name="Fauchery L."/>
            <person name="Guy J."/>
            <person name="Iotti M."/>
            <person name="Le Tacon F."/>
            <person name="Lindquist E.A."/>
            <person name="Lipzen A."/>
            <person name="Malagnac F."/>
            <person name="Mello A."/>
            <person name="Molinier V."/>
            <person name="Miyauchi S."/>
            <person name="Poulain J."/>
            <person name="Riccioni C."/>
            <person name="Rubini A."/>
            <person name="Sitrit Y."/>
            <person name="Splivallo R."/>
            <person name="Traeger S."/>
            <person name="Wang M."/>
            <person name="Zifcakova L."/>
            <person name="Wipf D."/>
            <person name="Zambonelli A."/>
            <person name="Paolocci F."/>
            <person name="Nowrousian M."/>
            <person name="Ottonello S."/>
            <person name="Baldrian P."/>
            <person name="Spatafora J.W."/>
            <person name="Henrissat B."/>
            <person name="Nagy L.G."/>
            <person name="Aury J.M."/>
            <person name="Wincker P."/>
            <person name="Grigoriev I.V."/>
            <person name="Bonfante P."/>
            <person name="Martin F.M."/>
        </authorList>
    </citation>
    <scope>NUCLEOTIDE SEQUENCE [LARGE SCALE GENOMIC DNA]</scope>
    <source>
        <strain evidence="2 3">120613-1</strain>
    </source>
</reference>
<dbReference type="EMBL" id="ML120394">
    <property type="protein sequence ID" value="RPA98590.1"/>
    <property type="molecule type" value="Genomic_DNA"/>
</dbReference>
<organism evidence="2 3">
    <name type="scientific">Choiromyces venosus 120613-1</name>
    <dbReference type="NCBI Taxonomy" id="1336337"/>
    <lineage>
        <taxon>Eukaryota</taxon>
        <taxon>Fungi</taxon>
        <taxon>Dikarya</taxon>
        <taxon>Ascomycota</taxon>
        <taxon>Pezizomycotina</taxon>
        <taxon>Pezizomycetes</taxon>
        <taxon>Pezizales</taxon>
        <taxon>Tuberaceae</taxon>
        <taxon>Choiromyces</taxon>
    </lineage>
</organism>
<dbReference type="Proteomes" id="UP000276215">
    <property type="component" value="Unassembled WGS sequence"/>
</dbReference>
<feature type="domain" description="Distal membrane-arm assembly complex protein 1-like" evidence="1">
    <location>
        <begin position="27"/>
        <end position="65"/>
    </location>
</feature>
<dbReference type="AlphaFoldDB" id="A0A3N4JR17"/>
<name>A0A3N4JR17_9PEZI</name>
<accession>A0A3N4JR17</accession>
<evidence type="ECO:0000313" key="2">
    <source>
        <dbReference type="EMBL" id="RPA98590.1"/>
    </source>
</evidence>
<dbReference type="OrthoDB" id="6604875at2759"/>
<proteinExistence type="predicted"/>
<dbReference type="Pfam" id="PF15055">
    <property type="entry name" value="DMAC1_Dmo2"/>
    <property type="match status" value="1"/>
</dbReference>
<gene>
    <name evidence="2" type="ORF">L873DRAFT_1687006</name>
</gene>
<dbReference type="PANTHER" id="PTHR28048">
    <property type="entry name" value="ACR195WP"/>
    <property type="match status" value="1"/>
</dbReference>
<dbReference type="PANTHER" id="PTHR28048:SF1">
    <property type="entry name" value="ACR195WP"/>
    <property type="match status" value="1"/>
</dbReference>
<sequence>MGKEEIKYLPDAPIPLKKALEEDMKEDCLPCRAIGSTAFIGLGIYTLFSGRSQLRAQEAAILKSGTMWGIGARRLGIHGMAATLVGLGIYRMVM</sequence>
<keyword evidence="3" id="KW-1185">Reference proteome</keyword>
<evidence type="ECO:0000259" key="1">
    <source>
        <dbReference type="Pfam" id="PF15055"/>
    </source>
</evidence>